<feature type="transmembrane region" description="Helical" evidence="1">
    <location>
        <begin position="66"/>
        <end position="85"/>
    </location>
</feature>
<reference evidence="2 3" key="1">
    <citation type="submission" date="2018-10" db="EMBL/GenBank/DDBJ databases">
        <title>Sequencing the genomes of 1000 actinobacteria strains.</title>
        <authorList>
            <person name="Klenk H.-P."/>
        </authorList>
    </citation>
    <scope>NUCLEOTIDE SEQUENCE [LARGE SCALE GENOMIC DNA]</scope>
    <source>
        <strain evidence="2 3">DSM 44343</strain>
    </source>
</reference>
<dbReference type="EMBL" id="RBKV01000001">
    <property type="protein sequence ID" value="RKR97451.1"/>
    <property type="molecule type" value="Genomic_DNA"/>
</dbReference>
<gene>
    <name evidence="2" type="ORF">DFJ75_4322</name>
</gene>
<name>A0A495K8F4_WILMA</name>
<feature type="transmembrane region" description="Helical" evidence="1">
    <location>
        <begin position="43"/>
        <end position="60"/>
    </location>
</feature>
<dbReference type="Proteomes" id="UP000274762">
    <property type="component" value="Unassembled WGS sequence"/>
</dbReference>
<keyword evidence="1" id="KW-0812">Transmembrane</keyword>
<protein>
    <submittedName>
        <fullName evidence="2">Uncharacterized protein</fullName>
    </submittedName>
</protein>
<organism evidence="2 3">
    <name type="scientific">Williamsia marianensis</name>
    <dbReference type="NCBI Taxonomy" id="85044"/>
    <lineage>
        <taxon>Bacteria</taxon>
        <taxon>Bacillati</taxon>
        <taxon>Actinomycetota</taxon>
        <taxon>Actinomycetes</taxon>
        <taxon>Mycobacteriales</taxon>
        <taxon>Nocardiaceae</taxon>
        <taxon>Williamsia</taxon>
    </lineage>
</organism>
<accession>A0A495K8F4</accession>
<evidence type="ECO:0000313" key="2">
    <source>
        <dbReference type="EMBL" id="RKR97451.1"/>
    </source>
</evidence>
<comment type="caution">
    <text evidence="2">The sequence shown here is derived from an EMBL/GenBank/DDBJ whole genome shotgun (WGS) entry which is preliminary data.</text>
</comment>
<dbReference type="AlphaFoldDB" id="A0A495K8F4"/>
<sequence>MHYWKSLDSANVVAMNNTPNEPPLANLAADAMRIGPAPTQRREVAVIIATVFVAVVILVVTQPGAIGAAVAAVVIAAVFAGRWTVGTRKWGQR</sequence>
<proteinExistence type="predicted"/>
<evidence type="ECO:0000256" key="1">
    <source>
        <dbReference type="SAM" id="Phobius"/>
    </source>
</evidence>
<keyword evidence="1" id="KW-0472">Membrane</keyword>
<keyword evidence="1" id="KW-1133">Transmembrane helix</keyword>
<evidence type="ECO:0000313" key="3">
    <source>
        <dbReference type="Proteomes" id="UP000274762"/>
    </source>
</evidence>